<keyword evidence="3" id="KW-1185">Reference proteome</keyword>
<dbReference type="EMBL" id="JAPFFF010000063">
    <property type="protein sequence ID" value="KAK8836752.1"/>
    <property type="molecule type" value="Genomic_DNA"/>
</dbReference>
<name>A0ABR2GIP6_9EUKA</name>
<evidence type="ECO:0000313" key="1">
    <source>
        <dbReference type="EMBL" id="KAK8833779.1"/>
    </source>
</evidence>
<reference evidence="1 3" key="1">
    <citation type="submission" date="2024-04" db="EMBL/GenBank/DDBJ databases">
        <title>Tritrichomonas musculus Genome.</title>
        <authorList>
            <person name="Alves-Ferreira E."/>
            <person name="Grigg M."/>
            <person name="Lorenzi H."/>
            <person name="Galac M."/>
        </authorList>
    </citation>
    <scope>NUCLEOTIDE SEQUENCE [LARGE SCALE GENOMIC DNA]</scope>
    <source>
        <strain evidence="1 3">EAF2021</strain>
    </source>
</reference>
<organism evidence="1 3">
    <name type="scientific">Tritrichomonas musculus</name>
    <dbReference type="NCBI Taxonomy" id="1915356"/>
    <lineage>
        <taxon>Eukaryota</taxon>
        <taxon>Metamonada</taxon>
        <taxon>Parabasalia</taxon>
        <taxon>Tritrichomonadida</taxon>
        <taxon>Tritrichomonadidae</taxon>
        <taxon>Tritrichomonas</taxon>
    </lineage>
</organism>
<gene>
    <name evidence="2" type="ORF">M9Y10_037270</name>
    <name evidence="1" type="ORF">M9Y10_040451</name>
</gene>
<comment type="caution">
    <text evidence="1">The sequence shown here is derived from an EMBL/GenBank/DDBJ whole genome shotgun (WGS) entry which is preliminary data.</text>
</comment>
<evidence type="ECO:0000313" key="2">
    <source>
        <dbReference type="EMBL" id="KAK8836752.1"/>
    </source>
</evidence>
<dbReference type="Proteomes" id="UP001470230">
    <property type="component" value="Unassembled WGS sequence"/>
</dbReference>
<sequence>MQRPIRSHDEELHATLKSQIETKKLPPLEMREELINFARKQSLYKLMAEEYEEAAKIDDNISINMQNLQEDSISSDIFDQTYTIKQYLEQVHKATLEQVHKATLEQVHKATNR</sequence>
<evidence type="ECO:0000313" key="3">
    <source>
        <dbReference type="Proteomes" id="UP001470230"/>
    </source>
</evidence>
<proteinExistence type="predicted"/>
<protein>
    <submittedName>
        <fullName evidence="1">Uncharacterized protein</fullName>
    </submittedName>
</protein>
<dbReference type="EMBL" id="JAPFFF010000660">
    <property type="protein sequence ID" value="KAK8833779.1"/>
    <property type="molecule type" value="Genomic_DNA"/>
</dbReference>
<accession>A0ABR2GIP6</accession>